<keyword evidence="5 10" id="KW-0662">Pyridine nucleotide biosynthesis</keyword>
<dbReference type="InterPro" id="IPR036094">
    <property type="entry name" value="NadA_sf"/>
</dbReference>
<comment type="function">
    <text evidence="10">Catalyzes the condensation of iminoaspartate with dihydroxyacetone phosphate to form quinolinate.</text>
</comment>
<gene>
    <name evidence="10 12" type="primary">nadA</name>
    <name evidence="11" type="ORF">GKO46_01325</name>
    <name evidence="12" type="ORF">GKO48_07900</name>
</gene>
<dbReference type="GO" id="GO:0046872">
    <property type="term" value="F:metal ion binding"/>
    <property type="evidence" value="ECO:0007669"/>
    <property type="project" value="UniProtKB-KW"/>
</dbReference>
<feature type="binding site" evidence="10">
    <location>
        <begin position="175"/>
        <end position="177"/>
    </location>
    <ligand>
        <name>iminosuccinate</name>
        <dbReference type="ChEBI" id="CHEBI:77875"/>
    </ligand>
</feature>
<comment type="subcellular location">
    <subcellularLocation>
        <location evidence="10">Cytoplasm</location>
    </subcellularLocation>
</comment>
<comment type="similarity">
    <text evidence="10">Belongs to the quinolinate synthase family. Type 3 subfamily.</text>
</comment>
<dbReference type="SUPFAM" id="SSF142754">
    <property type="entry name" value="NadA-like"/>
    <property type="match status" value="1"/>
</dbReference>
<dbReference type="EMBL" id="WMBE01000001">
    <property type="protein sequence ID" value="MDG0865714.1"/>
    <property type="molecule type" value="Genomic_DNA"/>
</dbReference>
<dbReference type="RefSeq" id="WP_342823353.1">
    <property type="nucleotide sequence ID" value="NZ_CP046146.1"/>
</dbReference>
<feature type="binding site" evidence="10">
    <location>
        <position position="196"/>
    </location>
    <ligand>
        <name>iminosuccinate</name>
        <dbReference type="ChEBI" id="CHEBI:77875"/>
    </ligand>
</feature>
<dbReference type="NCBIfam" id="TIGR00550">
    <property type="entry name" value="nadA"/>
    <property type="match status" value="1"/>
</dbReference>
<keyword evidence="3 10" id="KW-0004">4Fe-4S</keyword>
<dbReference type="GO" id="GO:0034628">
    <property type="term" value="P:'de novo' NAD+ biosynthetic process from L-aspartate"/>
    <property type="evidence" value="ECO:0007669"/>
    <property type="project" value="TreeGrafter"/>
</dbReference>
<evidence type="ECO:0000313" key="11">
    <source>
        <dbReference type="EMBL" id="MDG0865714.1"/>
    </source>
</evidence>
<evidence type="ECO:0000256" key="10">
    <source>
        <dbReference type="HAMAP-Rule" id="MF_00569"/>
    </source>
</evidence>
<accession>A0AAJ6CUS5</accession>
<feature type="binding site" evidence="10">
    <location>
        <position position="265"/>
    </location>
    <ligand>
        <name>[4Fe-4S] cluster</name>
        <dbReference type="ChEBI" id="CHEBI:49883"/>
    </ligand>
</feature>
<keyword evidence="7 10" id="KW-0479">Metal-binding</keyword>
<feature type="binding site" evidence="10">
    <location>
        <position position="308"/>
    </location>
    <ligand>
        <name>iminosuccinate</name>
        <dbReference type="ChEBI" id="CHEBI:77875"/>
    </ligand>
</feature>
<dbReference type="Pfam" id="PF02445">
    <property type="entry name" value="NadA"/>
    <property type="match status" value="1"/>
</dbReference>
<evidence type="ECO:0000313" key="13">
    <source>
        <dbReference type="Proteomes" id="UP001219901"/>
    </source>
</evidence>
<dbReference type="NCBIfam" id="NF006883">
    <property type="entry name" value="PRK09375.2-4"/>
    <property type="match status" value="1"/>
</dbReference>
<dbReference type="GO" id="GO:0051539">
    <property type="term" value="F:4 iron, 4 sulfur cluster binding"/>
    <property type="evidence" value="ECO:0007669"/>
    <property type="project" value="UniProtKB-KW"/>
</dbReference>
<dbReference type="EC" id="2.5.1.72" evidence="2 10"/>
<evidence type="ECO:0000256" key="2">
    <source>
        <dbReference type="ARBA" id="ARBA00012669"/>
    </source>
</evidence>
<keyword evidence="4 10" id="KW-0963">Cytoplasm</keyword>
<evidence type="ECO:0000256" key="3">
    <source>
        <dbReference type="ARBA" id="ARBA00022485"/>
    </source>
</evidence>
<protein>
    <recommendedName>
        <fullName evidence="2 10">Quinolinate synthase</fullName>
        <ecNumber evidence="2 10">2.5.1.72</ecNumber>
    </recommendedName>
</protein>
<reference evidence="13 14" key="1">
    <citation type="submission" date="2019-11" db="EMBL/GenBank/DDBJ databases">
        <authorList>
            <person name="Cho J.-C."/>
        </authorList>
    </citation>
    <scope>NUCLEOTIDE SEQUENCE [LARGE SCALE GENOMIC DNA]</scope>
    <source>
        <strain evidence="12 13">JH1073</strain>
        <strain evidence="11 14">JH702</strain>
    </source>
</reference>
<keyword evidence="9 10" id="KW-0411">Iron-sulfur</keyword>
<organism evidence="12 13">
    <name type="scientific">Candidatus Lucifugimonas marina</name>
    <dbReference type="NCBI Taxonomy" id="3038979"/>
    <lineage>
        <taxon>Bacteria</taxon>
        <taxon>Bacillati</taxon>
        <taxon>Chloroflexota</taxon>
        <taxon>Dehalococcoidia</taxon>
        <taxon>SAR202 cluster</taxon>
        <taxon>Candidatus Lucifugimonadales</taxon>
        <taxon>Candidatus Lucifugimonadaceae</taxon>
        <taxon>Candidatus Lucifugimonas</taxon>
    </lineage>
</organism>
<keyword evidence="6 10" id="KW-0808">Transferase</keyword>
<dbReference type="HAMAP" id="MF_00569">
    <property type="entry name" value="NadA_type3"/>
    <property type="match status" value="1"/>
</dbReference>
<feature type="binding site" evidence="10">
    <location>
        <position position="355"/>
    </location>
    <ligand>
        <name>[4Fe-4S] cluster</name>
        <dbReference type="ChEBI" id="CHEBI:49883"/>
    </ligand>
</feature>
<proteinExistence type="inferred from homology"/>
<evidence type="ECO:0000256" key="6">
    <source>
        <dbReference type="ARBA" id="ARBA00022679"/>
    </source>
</evidence>
<dbReference type="Gene3D" id="3.40.50.10800">
    <property type="entry name" value="NadA-like"/>
    <property type="match status" value="3"/>
</dbReference>
<feature type="binding site" evidence="10">
    <location>
        <position position="95"/>
    </location>
    <ligand>
        <name>iminosuccinate</name>
        <dbReference type="ChEBI" id="CHEBI:77875"/>
    </ligand>
</feature>
<dbReference type="InterPro" id="IPR023515">
    <property type="entry name" value="Quinolinate_synth_A_type3"/>
</dbReference>
<name>A0AAJ6CUS5_9CHLR</name>
<evidence type="ECO:0000256" key="4">
    <source>
        <dbReference type="ARBA" id="ARBA00022490"/>
    </source>
</evidence>
<feature type="binding site" evidence="10">
    <location>
        <position position="142"/>
    </location>
    <ligand>
        <name>[4Fe-4S] cluster</name>
        <dbReference type="ChEBI" id="CHEBI:49883"/>
    </ligand>
</feature>
<dbReference type="InterPro" id="IPR003473">
    <property type="entry name" value="NadA"/>
</dbReference>
<evidence type="ECO:0000256" key="8">
    <source>
        <dbReference type="ARBA" id="ARBA00023004"/>
    </source>
</evidence>
<feature type="binding site" evidence="10">
    <location>
        <begin position="291"/>
        <end position="293"/>
    </location>
    <ligand>
        <name>iminosuccinate</name>
        <dbReference type="ChEBI" id="CHEBI:77875"/>
    </ligand>
</feature>
<sequence length="404" mass="44402">MTTAFTKQTTIPITELEQSAFCQTDGNLRTKTLEEEFAAGVRWQKVPTRYLKLTPEEIAEGIEFARNEIGEKAVLLGHHYQRDDVIQYADFTGDSYKLSKMAAETKDAKWIIFCGVHFMAETADILTSSDQNVLLPNMAAGCSMADMATATDVSDCWDDIESVLGTTDQVIPITYMNSAAAIKAHCGKNGGLVCTSSNADKAFDWALERGEKILFLPDQHLGRNTAIAKGISEDDMAVWNPFLPMGGLSEEEIKHAKVILWQGHCSVHTRFTVDQIDAAREKNSETTIIVHPECTQEVVAAADMYGSTEMILDTIAKAPAGTSWGVGTEISMVRRLAAENPDKDIFCLDPVVCPCATMYRIHPAYVLWVLEGIMAGLAINRIEVEPETQRNAAVALQRMLEIAG</sequence>
<feature type="binding site" evidence="10">
    <location>
        <position position="78"/>
    </location>
    <ligand>
        <name>iminosuccinate</name>
        <dbReference type="ChEBI" id="CHEBI:77875"/>
    </ligand>
</feature>
<comment type="cofactor">
    <cofactor evidence="10">
        <name>[4Fe-4S] cluster</name>
        <dbReference type="ChEBI" id="CHEBI:49883"/>
    </cofactor>
    <text evidence="10">Binds 1 [4Fe-4S] cluster per subunit.</text>
</comment>
<reference evidence="13" key="3">
    <citation type="submission" date="2023-06" db="EMBL/GenBank/DDBJ databases">
        <title>Pangenomics reveal diversification of enzyme families and niche specialization in globally abundant SAR202 bacteria.</title>
        <authorList>
            <person name="Saw J.H.W."/>
        </authorList>
    </citation>
    <scope>NUCLEOTIDE SEQUENCE [LARGE SCALE GENOMIC DNA]</scope>
    <source>
        <strain evidence="13">JH1073</strain>
    </source>
</reference>
<dbReference type="Proteomes" id="UP001321249">
    <property type="component" value="Unassembled WGS sequence"/>
</dbReference>
<evidence type="ECO:0000313" key="12">
    <source>
        <dbReference type="EMBL" id="WFG39544.1"/>
    </source>
</evidence>
<evidence type="ECO:0000313" key="14">
    <source>
        <dbReference type="Proteomes" id="UP001321249"/>
    </source>
</evidence>
<dbReference type="PANTHER" id="PTHR30573">
    <property type="entry name" value="QUINOLINATE SYNTHETASE A"/>
    <property type="match status" value="1"/>
</dbReference>
<dbReference type="Proteomes" id="UP001219901">
    <property type="component" value="Chromosome"/>
</dbReference>
<evidence type="ECO:0000256" key="5">
    <source>
        <dbReference type="ARBA" id="ARBA00022642"/>
    </source>
</evidence>
<comment type="pathway">
    <text evidence="1 10">Cofactor biosynthesis; NAD(+) biosynthesis; quinolinate from iminoaspartate: step 1/1.</text>
</comment>
<reference evidence="12" key="2">
    <citation type="journal article" date="2023" name="Nat. Commun.">
        <title>Cultivation of marine bacteria of the SAR202 clade.</title>
        <authorList>
            <person name="Lim Y."/>
            <person name="Seo J.H."/>
            <person name="Giovannoni S.J."/>
            <person name="Kang I."/>
            <person name="Cho J.C."/>
        </authorList>
    </citation>
    <scope>NUCLEOTIDE SEQUENCE</scope>
    <source>
        <strain evidence="12">JH1073</strain>
    </source>
</reference>
<dbReference type="EMBL" id="CP046147">
    <property type="protein sequence ID" value="WFG39544.1"/>
    <property type="molecule type" value="Genomic_DNA"/>
</dbReference>
<evidence type="ECO:0000256" key="7">
    <source>
        <dbReference type="ARBA" id="ARBA00022723"/>
    </source>
</evidence>
<keyword evidence="8 10" id="KW-0408">Iron</keyword>
<evidence type="ECO:0000256" key="1">
    <source>
        <dbReference type="ARBA" id="ARBA00005065"/>
    </source>
</evidence>
<evidence type="ECO:0000256" key="9">
    <source>
        <dbReference type="ARBA" id="ARBA00023014"/>
    </source>
</evidence>
<dbReference type="AlphaFoldDB" id="A0AAJ6CUS5"/>
<keyword evidence="13" id="KW-1185">Reference proteome</keyword>
<dbReference type="GO" id="GO:0005829">
    <property type="term" value="C:cytosol"/>
    <property type="evidence" value="ECO:0007669"/>
    <property type="project" value="TreeGrafter"/>
</dbReference>
<dbReference type="GO" id="GO:0008987">
    <property type="term" value="F:quinolinate synthetase A activity"/>
    <property type="evidence" value="ECO:0007669"/>
    <property type="project" value="UniProtKB-UniRule"/>
</dbReference>
<comment type="catalytic activity">
    <reaction evidence="10">
        <text>iminosuccinate + dihydroxyacetone phosphate = quinolinate + phosphate + 2 H2O + H(+)</text>
        <dbReference type="Rhea" id="RHEA:25888"/>
        <dbReference type="ChEBI" id="CHEBI:15377"/>
        <dbReference type="ChEBI" id="CHEBI:15378"/>
        <dbReference type="ChEBI" id="CHEBI:29959"/>
        <dbReference type="ChEBI" id="CHEBI:43474"/>
        <dbReference type="ChEBI" id="CHEBI:57642"/>
        <dbReference type="ChEBI" id="CHEBI:77875"/>
        <dbReference type="EC" id="2.5.1.72"/>
    </reaction>
</comment>
<dbReference type="PANTHER" id="PTHR30573:SF0">
    <property type="entry name" value="QUINOLINATE SYNTHASE, CHLOROPLASTIC"/>
    <property type="match status" value="1"/>
</dbReference>